<dbReference type="PANTHER" id="PTHR31377:SF0">
    <property type="entry name" value="AGMATINE DEIMINASE-RELATED"/>
    <property type="match status" value="1"/>
</dbReference>
<dbReference type="GO" id="GO:0047632">
    <property type="term" value="F:agmatine deiminase activity"/>
    <property type="evidence" value="ECO:0007669"/>
    <property type="project" value="TreeGrafter"/>
</dbReference>
<dbReference type="EMBL" id="LFZN01000118">
    <property type="protein sequence ID" value="KXS98251.1"/>
    <property type="molecule type" value="Genomic_DNA"/>
</dbReference>
<keyword evidence="3" id="KW-1185">Reference proteome</keyword>
<evidence type="ECO:0000313" key="3">
    <source>
        <dbReference type="Proteomes" id="UP000070133"/>
    </source>
</evidence>
<organism evidence="2 3">
    <name type="scientific">Pseudocercospora eumusae</name>
    <dbReference type="NCBI Taxonomy" id="321146"/>
    <lineage>
        <taxon>Eukaryota</taxon>
        <taxon>Fungi</taxon>
        <taxon>Dikarya</taxon>
        <taxon>Ascomycota</taxon>
        <taxon>Pezizomycotina</taxon>
        <taxon>Dothideomycetes</taxon>
        <taxon>Dothideomycetidae</taxon>
        <taxon>Mycosphaerellales</taxon>
        <taxon>Mycosphaerellaceae</taxon>
        <taxon>Pseudocercospora</taxon>
    </lineage>
</organism>
<proteinExistence type="predicted"/>
<dbReference type="Gene3D" id="3.75.10.10">
    <property type="entry name" value="L-arginine/glycine Amidinotransferase, Chain A"/>
    <property type="match status" value="1"/>
</dbReference>
<reference evidence="2 3" key="1">
    <citation type="submission" date="2015-07" db="EMBL/GenBank/DDBJ databases">
        <title>Comparative genomics of the Sigatoka disease complex on banana suggests a link between parallel evolutionary changes in Pseudocercospora fijiensis and Pseudocercospora eumusae and increased virulence on the banana host.</title>
        <authorList>
            <person name="Chang T.-C."/>
            <person name="Salvucci A."/>
            <person name="Crous P.W."/>
            <person name="Stergiopoulos I."/>
        </authorList>
    </citation>
    <scope>NUCLEOTIDE SEQUENCE [LARGE SCALE GENOMIC DNA]</scope>
    <source>
        <strain evidence="2 3">CBS 114824</strain>
    </source>
</reference>
<dbReference type="GO" id="GO:0009446">
    <property type="term" value="P:putrescine biosynthetic process"/>
    <property type="evidence" value="ECO:0007669"/>
    <property type="project" value="InterPro"/>
</dbReference>
<dbReference type="InterPro" id="IPR007466">
    <property type="entry name" value="Peptidyl-Arg-deiminase_porph"/>
</dbReference>
<dbReference type="Proteomes" id="UP000070133">
    <property type="component" value="Unassembled WGS sequence"/>
</dbReference>
<dbReference type="GO" id="GO:0004668">
    <property type="term" value="F:protein-arginine deiminase activity"/>
    <property type="evidence" value="ECO:0007669"/>
    <property type="project" value="InterPro"/>
</dbReference>
<accession>A0A139H753</accession>
<evidence type="ECO:0000313" key="2">
    <source>
        <dbReference type="EMBL" id="KXS98251.1"/>
    </source>
</evidence>
<sequence>MEGYFKQCFGIEKTIWIAGERGRDITDDHIDALARFTAPDTVVVSRPFSQHPGDRRSYDALRAVLAKETDAKGRAFKTVDIQEPDPAIVLGKNYAPETGPSLAYVNFHIVNGAVIVSALGDAESDANAAKVIGENFPGREIVQVPIHQLAAQGGGIHCSTQQIPA</sequence>
<comment type="caution">
    <text evidence="2">The sequence shown here is derived from an EMBL/GenBank/DDBJ whole genome shotgun (WGS) entry which is preliminary data.</text>
</comment>
<dbReference type="Pfam" id="PF04371">
    <property type="entry name" value="PAD_porph"/>
    <property type="match status" value="1"/>
</dbReference>
<name>A0A139H753_9PEZI</name>
<keyword evidence="1" id="KW-0378">Hydrolase</keyword>
<protein>
    <recommendedName>
        <fullName evidence="4">Agmatine deiminase</fullName>
    </recommendedName>
</protein>
<dbReference type="SUPFAM" id="SSF55909">
    <property type="entry name" value="Pentein"/>
    <property type="match status" value="1"/>
</dbReference>
<dbReference type="STRING" id="321146.A0A139H753"/>
<evidence type="ECO:0008006" key="4">
    <source>
        <dbReference type="Google" id="ProtNLM"/>
    </source>
</evidence>
<gene>
    <name evidence="2" type="ORF">AC578_6280</name>
</gene>
<dbReference type="AlphaFoldDB" id="A0A139H753"/>
<dbReference type="OrthoDB" id="544103at2759"/>
<evidence type="ECO:0000256" key="1">
    <source>
        <dbReference type="ARBA" id="ARBA00022801"/>
    </source>
</evidence>
<dbReference type="PANTHER" id="PTHR31377">
    <property type="entry name" value="AGMATINE DEIMINASE-RELATED"/>
    <property type="match status" value="1"/>
</dbReference>